<evidence type="ECO:0000313" key="3">
    <source>
        <dbReference type="Proteomes" id="UP001374535"/>
    </source>
</evidence>
<dbReference type="PANTHER" id="PTHR35489">
    <property type="entry name" value="TITAN9"/>
    <property type="match status" value="1"/>
</dbReference>
<sequence>MDVRYTKLHDKMEVLYTKLHDKYTEVKTKKLSDLEHLNEEQQLKFINCLSAAEAVIEHLKTEKEELIGQVNDLRVELASLRAAKDNQLADYQMLLMEESHKSETLHEALSEEVEKLQQLCQEGASQDLNNSRRIVAVDDQFKANSNRSYVRMTRKRIRQNALKDEARFISFENDQVNSVERESMNNACKETVSGTLLECGSQANVLSGLDLQETDHGDWLIPVLFEYALGMKFSTYCQTGRICLSALHLSSDQEKGENTKGQVILEGDE</sequence>
<organism evidence="2 3">
    <name type="scientific">Vigna mungo</name>
    <name type="common">Black gram</name>
    <name type="synonym">Phaseolus mungo</name>
    <dbReference type="NCBI Taxonomy" id="3915"/>
    <lineage>
        <taxon>Eukaryota</taxon>
        <taxon>Viridiplantae</taxon>
        <taxon>Streptophyta</taxon>
        <taxon>Embryophyta</taxon>
        <taxon>Tracheophyta</taxon>
        <taxon>Spermatophyta</taxon>
        <taxon>Magnoliopsida</taxon>
        <taxon>eudicotyledons</taxon>
        <taxon>Gunneridae</taxon>
        <taxon>Pentapetalae</taxon>
        <taxon>rosids</taxon>
        <taxon>fabids</taxon>
        <taxon>Fabales</taxon>
        <taxon>Fabaceae</taxon>
        <taxon>Papilionoideae</taxon>
        <taxon>50 kb inversion clade</taxon>
        <taxon>NPAAA clade</taxon>
        <taxon>indigoferoid/millettioid clade</taxon>
        <taxon>Phaseoleae</taxon>
        <taxon>Vigna</taxon>
    </lineage>
</organism>
<name>A0AAQ3MJT1_VIGMU</name>
<evidence type="ECO:0000313" key="2">
    <source>
        <dbReference type="EMBL" id="WVY92574.1"/>
    </source>
</evidence>
<dbReference type="AlphaFoldDB" id="A0AAQ3MJT1"/>
<dbReference type="GO" id="GO:0003006">
    <property type="term" value="P:developmental process involved in reproduction"/>
    <property type="evidence" value="ECO:0007669"/>
    <property type="project" value="TreeGrafter"/>
</dbReference>
<dbReference type="EMBL" id="CP144691">
    <property type="protein sequence ID" value="WVY92574.1"/>
    <property type="molecule type" value="Genomic_DNA"/>
</dbReference>
<dbReference type="Proteomes" id="UP001374535">
    <property type="component" value="Chromosome 10"/>
</dbReference>
<reference evidence="2 3" key="1">
    <citation type="journal article" date="2023" name="Life. Sci Alliance">
        <title>Evolutionary insights into 3D genome organization and epigenetic landscape of Vigna mungo.</title>
        <authorList>
            <person name="Junaid A."/>
            <person name="Singh B."/>
            <person name="Bhatia S."/>
        </authorList>
    </citation>
    <scope>NUCLEOTIDE SEQUENCE [LARGE SCALE GENOMIC DNA]</scope>
    <source>
        <strain evidence="2">Urdbean</strain>
    </source>
</reference>
<accession>A0AAQ3MJT1</accession>
<evidence type="ECO:0000256" key="1">
    <source>
        <dbReference type="SAM" id="Coils"/>
    </source>
</evidence>
<protein>
    <submittedName>
        <fullName evidence="2">Uncharacterized protein</fullName>
    </submittedName>
</protein>
<keyword evidence="3" id="KW-1185">Reference proteome</keyword>
<gene>
    <name evidence="2" type="ORF">V8G54_031662</name>
</gene>
<proteinExistence type="predicted"/>
<dbReference type="PANTHER" id="PTHR35489:SF2">
    <property type="entry name" value="TITAN9"/>
    <property type="match status" value="1"/>
</dbReference>
<keyword evidence="1" id="KW-0175">Coiled coil</keyword>
<feature type="coiled-coil region" evidence="1">
    <location>
        <begin position="49"/>
        <end position="126"/>
    </location>
</feature>